<protein>
    <submittedName>
        <fullName evidence="2">NACHT domain-containing protein</fullName>
    </submittedName>
</protein>
<sequence>MYEQSQIQIKSKKISVTEREVIHGILKAPIPNEHCLCYVRHIQNININQTNTASKFTDIVHKQVNIEAQKLLANLRDERVPSKLCAKNIRRSTVEWAGREGMDVHAHAEYLKEFCRDFYSSITTQVDNAMRKYDKFRDELFAEILQHLSNGKAGAEMFFGRSQELMHAKEYSISENNLPLIFYGENGCGKTSIMAKIATECRGWLTDAVEPVLILRFLGTSPDSSSISPLLNSLCEQIAHNYNPILKTQCPTEVSKLFLHYKKMMSLASKEKPLIMILDSLDQLSKIDSAEELLWFPPQLPSNVKVIVSFSSNTTIEGNMNKLVENRNQYILVPSLGNELGLEVIQRWLKSIGRTLTNRQYEIVKKALNHCTLPLFVKLVYATVARWKSYSKPQDTILFKSVQQSVHALFDRTESHHGKLLVSHALSYITAARSGLSDSELEDLISLDDKVLDDIYQYHLPPVRRIPPLLWSRIRADLPGYLSERAADGVIVLNWYHEQFRTSAEERYFKNLNHLQNTHSAIADYFLGIWGGVPKPYQYTGIINFFKFF</sequence>
<proteinExistence type="predicted"/>
<accession>A0AC35F8K6</accession>
<evidence type="ECO:0000313" key="2">
    <source>
        <dbReference type="WBParaSite" id="PS1159_v2.g14838.t1"/>
    </source>
</evidence>
<organism evidence="1 2">
    <name type="scientific">Panagrolaimus sp. PS1159</name>
    <dbReference type="NCBI Taxonomy" id="55785"/>
    <lineage>
        <taxon>Eukaryota</taxon>
        <taxon>Metazoa</taxon>
        <taxon>Ecdysozoa</taxon>
        <taxon>Nematoda</taxon>
        <taxon>Chromadorea</taxon>
        <taxon>Rhabditida</taxon>
        <taxon>Tylenchina</taxon>
        <taxon>Panagrolaimomorpha</taxon>
        <taxon>Panagrolaimoidea</taxon>
        <taxon>Panagrolaimidae</taxon>
        <taxon>Panagrolaimus</taxon>
    </lineage>
</organism>
<dbReference type="WBParaSite" id="PS1159_v2.g14838.t1">
    <property type="protein sequence ID" value="PS1159_v2.g14838.t1"/>
    <property type="gene ID" value="PS1159_v2.g14838"/>
</dbReference>
<name>A0AC35F8K6_9BILA</name>
<evidence type="ECO:0000313" key="1">
    <source>
        <dbReference type="Proteomes" id="UP000887580"/>
    </source>
</evidence>
<reference evidence="2" key="1">
    <citation type="submission" date="2022-11" db="UniProtKB">
        <authorList>
            <consortium name="WormBaseParasite"/>
        </authorList>
    </citation>
    <scope>IDENTIFICATION</scope>
</reference>
<dbReference type="Proteomes" id="UP000887580">
    <property type="component" value="Unplaced"/>
</dbReference>